<gene>
    <name evidence="2" type="ORF">V6E02_12175</name>
</gene>
<dbReference type="Proteomes" id="UP001482231">
    <property type="component" value="Unassembled WGS sequence"/>
</dbReference>
<organism evidence="2 3">
    <name type="scientific">Thiobacter aerophilum</name>
    <dbReference type="NCBI Taxonomy" id="3121275"/>
    <lineage>
        <taxon>Bacteria</taxon>
        <taxon>Pseudomonadati</taxon>
        <taxon>Pseudomonadota</taxon>
        <taxon>Betaproteobacteria</taxon>
        <taxon>Burkholderiales</taxon>
        <taxon>Thiobacteraceae</taxon>
        <taxon>Thiobacter</taxon>
    </lineage>
</organism>
<dbReference type="Gene3D" id="3.90.320.10">
    <property type="match status" value="1"/>
</dbReference>
<dbReference type="InterPro" id="IPR011604">
    <property type="entry name" value="PDDEXK-like_dom_sf"/>
</dbReference>
<dbReference type="EMBL" id="JBAJEX010000014">
    <property type="protein sequence ID" value="MEO1767967.1"/>
    <property type="molecule type" value="Genomic_DNA"/>
</dbReference>
<protein>
    <submittedName>
        <fullName evidence="2">PD-(D/E)XK nuclease-like domain-containing protein</fullName>
    </submittedName>
</protein>
<keyword evidence="3" id="KW-1185">Reference proteome</keyword>
<comment type="caution">
    <text evidence="2">The sequence shown here is derived from an EMBL/GenBank/DDBJ whole genome shotgun (WGS) entry which is preliminary data.</text>
</comment>
<name>A0ABV0EJF8_9BURK</name>
<evidence type="ECO:0000313" key="3">
    <source>
        <dbReference type="Proteomes" id="UP001482231"/>
    </source>
</evidence>
<feature type="domain" description="Putative exodeoxyribonuclease 8 PDDEXK-like" evidence="1">
    <location>
        <begin position="25"/>
        <end position="268"/>
    </location>
</feature>
<proteinExistence type="predicted"/>
<dbReference type="InterPro" id="IPR024432">
    <property type="entry name" value="Put_RecE_PDDEXK-like_dom"/>
</dbReference>
<sequence>MKIEANLGLLSMPADQYHAHSAVGHSGLLRIMRSPAHYREYVANPPEPTPAMQLGTAFHTAILEPNRFGETFVVAPKFDRRTKEGKAAAEEWEASNSGKTPLPADQMAAIEQMVASVRSHQGAANLLASGMAEMSGFWVNQETGIECKCRPDWVVTLEGRPNWVTAIVDVKTCRDASADGFARSVAALGYDVQAAFYQDGIKALTGKTVPFYFVAVETEPPFAVAAYKASDDLIEVGRAKYRGALQLLKWCRENDRWPSYQPNGEIETINLPRWAANFDLEV</sequence>
<dbReference type="Pfam" id="PF12684">
    <property type="entry name" value="DUF3799"/>
    <property type="match status" value="1"/>
</dbReference>
<dbReference type="RefSeq" id="WP_347309078.1">
    <property type="nucleotide sequence ID" value="NZ_JBAJEX010000014.1"/>
</dbReference>
<reference evidence="2 3" key="1">
    <citation type="submission" date="2024-02" db="EMBL/GenBank/DDBJ databases">
        <title>New thermophilic sulfur-oxidizing bacteria from a hot springs of the Uzon caldera (Kamchatka, Russia).</title>
        <authorList>
            <person name="Dukat A.M."/>
            <person name="Elcheninov A.G."/>
            <person name="Frolov E.N."/>
        </authorList>
    </citation>
    <scope>NUCLEOTIDE SEQUENCE [LARGE SCALE GENOMIC DNA]</scope>
    <source>
        <strain evidence="2 3">AK1</strain>
    </source>
</reference>
<accession>A0ABV0EJF8</accession>
<evidence type="ECO:0000259" key="1">
    <source>
        <dbReference type="Pfam" id="PF12684"/>
    </source>
</evidence>
<evidence type="ECO:0000313" key="2">
    <source>
        <dbReference type="EMBL" id="MEO1767967.1"/>
    </source>
</evidence>